<reference evidence="2" key="1">
    <citation type="submission" date="2022-08" db="EMBL/GenBank/DDBJ databases">
        <title>Novel sulfate-reducing endosymbionts in the free-living metamonad Anaeramoeba.</title>
        <authorList>
            <person name="Jerlstrom-Hultqvist J."/>
            <person name="Cepicka I."/>
            <person name="Gallot-Lavallee L."/>
            <person name="Salas-Leiva D."/>
            <person name="Curtis B.A."/>
            <person name="Zahonova K."/>
            <person name="Pipaliya S."/>
            <person name="Dacks J."/>
            <person name="Roger A.J."/>
        </authorList>
    </citation>
    <scope>NUCLEOTIDE SEQUENCE</scope>
    <source>
        <strain evidence="2">Schooner1</strain>
    </source>
</reference>
<feature type="region of interest" description="Disordered" evidence="1">
    <location>
        <begin position="1"/>
        <end position="58"/>
    </location>
</feature>
<comment type="caution">
    <text evidence="2">The sequence shown here is derived from an EMBL/GenBank/DDBJ whole genome shotgun (WGS) entry which is preliminary data.</text>
</comment>
<feature type="compositionally biased region" description="Basic residues" evidence="1">
    <location>
        <begin position="44"/>
        <end position="55"/>
    </location>
</feature>
<organism evidence="2 3">
    <name type="scientific">Anaeramoeba flamelloides</name>
    <dbReference type="NCBI Taxonomy" id="1746091"/>
    <lineage>
        <taxon>Eukaryota</taxon>
        <taxon>Metamonada</taxon>
        <taxon>Anaeramoebidae</taxon>
        <taxon>Anaeramoeba</taxon>
    </lineage>
</organism>
<sequence length="313" mass="36350">MKKTKRRIQLIEKKAEKKKSRFQKDTRKHNRHKTVNEDVEEKEKKKKKKRKRTKEKQKDKDKVLVSLKTVENLLKSSFFEYYSLVRDKKNNALFEKGYFQVVCTTCRKQMNGKKSTLLIHLKSKAHKKSLLYDEKEFTGSINEELVSIFFQNGINLHKGAKLLNNRNFIKLIKYNSIFPSAPTLRRSIPSIFEKEKERIKNKLKERKFSLIFDETTISNSRSIIGLICSSYEESICLRVTSIQKCDAVSIYNFISENIKLYSIDFNQILSLISDGAAVCLAVGKHFQAKKISHVICGAHTLHLITGLLINTLV</sequence>
<evidence type="ECO:0000256" key="1">
    <source>
        <dbReference type="SAM" id="MobiDB-lite"/>
    </source>
</evidence>
<dbReference type="SUPFAM" id="SSF53098">
    <property type="entry name" value="Ribonuclease H-like"/>
    <property type="match status" value="1"/>
</dbReference>
<feature type="compositionally biased region" description="Basic residues" evidence="1">
    <location>
        <begin position="16"/>
        <end position="33"/>
    </location>
</feature>
<keyword evidence="3" id="KW-1185">Reference proteome</keyword>
<dbReference type="Proteomes" id="UP001150062">
    <property type="component" value="Unassembled WGS sequence"/>
</dbReference>
<proteinExistence type="predicted"/>
<evidence type="ECO:0008006" key="4">
    <source>
        <dbReference type="Google" id="ProtNLM"/>
    </source>
</evidence>
<gene>
    <name evidence="2" type="ORF">M0813_08898</name>
</gene>
<protein>
    <recommendedName>
        <fullName evidence="4">DUF659 domain-containing protein</fullName>
    </recommendedName>
</protein>
<accession>A0ABQ8X6S3</accession>
<evidence type="ECO:0000313" key="2">
    <source>
        <dbReference type="EMBL" id="KAJ6228358.1"/>
    </source>
</evidence>
<name>A0ABQ8X6S3_9EUKA</name>
<dbReference type="EMBL" id="JAOAOG010000328">
    <property type="protein sequence ID" value="KAJ6228358.1"/>
    <property type="molecule type" value="Genomic_DNA"/>
</dbReference>
<dbReference type="InterPro" id="IPR012337">
    <property type="entry name" value="RNaseH-like_sf"/>
</dbReference>
<evidence type="ECO:0000313" key="3">
    <source>
        <dbReference type="Proteomes" id="UP001150062"/>
    </source>
</evidence>